<evidence type="ECO:0000256" key="3">
    <source>
        <dbReference type="ARBA" id="ARBA00022692"/>
    </source>
</evidence>
<feature type="transmembrane region" description="Helical" evidence="6">
    <location>
        <begin position="97"/>
        <end position="120"/>
    </location>
</feature>
<keyword evidence="5 6" id="KW-0472">Membrane</keyword>
<evidence type="ECO:0000313" key="7">
    <source>
        <dbReference type="EMBL" id="GEQ84581.1"/>
    </source>
</evidence>
<dbReference type="PANTHER" id="PTHR43461">
    <property type="entry name" value="TRANSMEMBRANE PROTEIN 256"/>
    <property type="match status" value="1"/>
</dbReference>
<dbReference type="GO" id="GO:0005886">
    <property type="term" value="C:plasma membrane"/>
    <property type="evidence" value="ECO:0007669"/>
    <property type="project" value="TreeGrafter"/>
</dbReference>
<evidence type="ECO:0000256" key="5">
    <source>
        <dbReference type="ARBA" id="ARBA00023136"/>
    </source>
</evidence>
<name>A0A5J4FY18_9FLAO</name>
<evidence type="ECO:0000256" key="2">
    <source>
        <dbReference type="ARBA" id="ARBA00009694"/>
    </source>
</evidence>
<comment type="similarity">
    <text evidence="2">Belongs to the UPF0382 family.</text>
</comment>
<protein>
    <submittedName>
        <fullName evidence="7">Membrane protein</fullName>
    </submittedName>
</protein>
<dbReference type="EMBL" id="BKCF01000001">
    <property type="protein sequence ID" value="GEQ84581.1"/>
    <property type="molecule type" value="Genomic_DNA"/>
</dbReference>
<keyword evidence="4 6" id="KW-1133">Transmembrane helix</keyword>
<feature type="transmembrane region" description="Helical" evidence="6">
    <location>
        <begin position="7"/>
        <end position="28"/>
    </location>
</feature>
<dbReference type="Proteomes" id="UP000326994">
    <property type="component" value="Unassembled WGS sequence"/>
</dbReference>
<evidence type="ECO:0000256" key="6">
    <source>
        <dbReference type="SAM" id="Phobius"/>
    </source>
</evidence>
<evidence type="ECO:0000256" key="1">
    <source>
        <dbReference type="ARBA" id="ARBA00004141"/>
    </source>
</evidence>
<keyword evidence="8" id="KW-1185">Reference proteome</keyword>
<keyword evidence="3 6" id="KW-0812">Transmembrane</keyword>
<dbReference type="OrthoDB" id="9802121at2"/>
<comment type="caution">
    <text evidence="7">The sequence shown here is derived from an EMBL/GenBank/DDBJ whole genome shotgun (WGS) entry which is preliminary data.</text>
</comment>
<dbReference type="Pfam" id="PF04241">
    <property type="entry name" value="DUF423"/>
    <property type="match status" value="1"/>
</dbReference>
<accession>A0A5J4FY18</accession>
<dbReference type="AlphaFoldDB" id="A0A5J4FY18"/>
<gene>
    <name evidence="7" type="ORF">ULMS_00890</name>
</gene>
<dbReference type="InterPro" id="IPR006696">
    <property type="entry name" value="DUF423"/>
</dbReference>
<feature type="transmembrane region" description="Helical" evidence="6">
    <location>
        <begin position="72"/>
        <end position="91"/>
    </location>
</feature>
<dbReference type="PANTHER" id="PTHR43461:SF1">
    <property type="entry name" value="TRANSMEMBRANE PROTEIN 256"/>
    <property type="match status" value="1"/>
</dbReference>
<organism evidence="7 8">
    <name type="scientific">Patiriisocius marinistellae</name>
    <dbReference type="NCBI Taxonomy" id="2494560"/>
    <lineage>
        <taxon>Bacteria</taxon>
        <taxon>Pseudomonadati</taxon>
        <taxon>Bacteroidota</taxon>
        <taxon>Flavobacteriia</taxon>
        <taxon>Flavobacteriales</taxon>
        <taxon>Flavobacteriaceae</taxon>
        <taxon>Patiriisocius</taxon>
    </lineage>
</organism>
<feature type="transmembrane region" description="Helical" evidence="6">
    <location>
        <begin position="48"/>
        <end position="65"/>
    </location>
</feature>
<reference evidence="7 8" key="1">
    <citation type="submission" date="2019-08" db="EMBL/GenBank/DDBJ databases">
        <title>Ulvibacter marinistellae sp. nov., isolated from a starfish, Patiria pectinifera.</title>
        <authorList>
            <person name="Kawano K."/>
            <person name="Ushijima N."/>
            <person name="Kihara M."/>
            <person name="Itoh H."/>
        </authorList>
    </citation>
    <scope>NUCLEOTIDE SEQUENCE [LARGE SCALE GENOMIC DNA]</scope>
    <source>
        <strain evidence="7 8">KK4</strain>
    </source>
</reference>
<proteinExistence type="inferred from homology"/>
<evidence type="ECO:0000313" key="8">
    <source>
        <dbReference type="Proteomes" id="UP000326994"/>
    </source>
</evidence>
<sequence>MDILDKKIVMTACIIGAVTIAIGAFGAHGLKQLVKAQSLATFETGVRYQMYHVLALLVIGFAKPIDMKTKKWVFVLLLLGMLLFSGSIYILALKDVFSFSVSFLGPITPIGGLLFMAGWLRLGFGIWKSKNS</sequence>
<evidence type="ECO:0000256" key="4">
    <source>
        <dbReference type="ARBA" id="ARBA00022989"/>
    </source>
</evidence>
<comment type="subcellular location">
    <subcellularLocation>
        <location evidence="1">Membrane</location>
        <topology evidence="1">Multi-pass membrane protein</topology>
    </subcellularLocation>
</comment>